<dbReference type="GO" id="GO:0046872">
    <property type="term" value="F:metal ion binding"/>
    <property type="evidence" value="ECO:0007669"/>
    <property type="project" value="UniProtKB-KW"/>
</dbReference>
<dbReference type="InterPro" id="IPR013785">
    <property type="entry name" value="Aldolase_TIM"/>
</dbReference>
<evidence type="ECO:0000256" key="5">
    <source>
        <dbReference type="ARBA" id="ARBA00023601"/>
    </source>
</evidence>
<evidence type="ECO:0000256" key="3">
    <source>
        <dbReference type="ARBA" id="ARBA00023004"/>
    </source>
</evidence>
<dbReference type="Gene3D" id="3.20.20.70">
    <property type="entry name" value="Aldolase class I"/>
    <property type="match status" value="1"/>
</dbReference>
<dbReference type="PANTHER" id="PTHR43273:SF3">
    <property type="entry name" value="ANAEROBIC SULFATASE-MATURATING ENZYME HOMOLOG ASLB-RELATED"/>
    <property type="match status" value="1"/>
</dbReference>
<reference evidence="8" key="1">
    <citation type="submission" date="2016-06" db="EMBL/GenBank/DDBJ databases">
        <authorList>
            <person name="Berg J.A."/>
            <person name="Grossarth S.E."/>
            <person name="Jarvis T.M."/>
            <person name="Merrill B.D."/>
            <person name="Breakwell D.P."/>
            <person name="Hope S."/>
            <person name="Grose J.H."/>
        </authorList>
    </citation>
    <scope>NUCLEOTIDE SEQUENCE [LARGE SCALE GENOMIC DNA]</scope>
</reference>
<name>A0A1B2IDG2_9CAUD</name>
<organism evidence="7 8">
    <name type="scientific">Erwinia phage vB_EamM_Huxley</name>
    <dbReference type="NCBI Taxonomy" id="1883373"/>
    <lineage>
        <taxon>Viruses</taxon>
        <taxon>Duplodnaviria</taxon>
        <taxon>Heunggongvirae</taxon>
        <taxon>Uroviricota</taxon>
        <taxon>Caudoviricetes</taxon>
        <taxon>Chimalliviridae</taxon>
        <taxon>Machinavirus</taxon>
        <taxon>Machinavirus machina</taxon>
    </lineage>
</organism>
<dbReference type="Proteomes" id="UP000203302">
    <property type="component" value="Segment"/>
</dbReference>
<dbReference type="InterPro" id="IPR007197">
    <property type="entry name" value="rSAM"/>
</dbReference>
<dbReference type="EMBL" id="KX397368">
    <property type="protein sequence ID" value="ANZ49254.1"/>
    <property type="molecule type" value="Genomic_DNA"/>
</dbReference>
<proteinExistence type="inferred from homology"/>
<gene>
    <name evidence="7" type="ORF">HUXLEY_172</name>
</gene>
<dbReference type="KEGG" id="vg:29069294"/>
<dbReference type="Pfam" id="PF04055">
    <property type="entry name" value="Radical_SAM"/>
    <property type="match status" value="1"/>
</dbReference>
<dbReference type="GO" id="GO:0051536">
    <property type="term" value="F:iron-sulfur cluster binding"/>
    <property type="evidence" value="ECO:0007669"/>
    <property type="project" value="UniProtKB-KW"/>
</dbReference>
<keyword evidence="4" id="KW-0411">Iron-sulfur</keyword>
<dbReference type="GO" id="GO:0016491">
    <property type="term" value="F:oxidoreductase activity"/>
    <property type="evidence" value="ECO:0007669"/>
    <property type="project" value="InterPro"/>
</dbReference>
<dbReference type="OrthoDB" id="2395at10239"/>
<evidence type="ECO:0000256" key="2">
    <source>
        <dbReference type="ARBA" id="ARBA00022723"/>
    </source>
</evidence>
<dbReference type="SFLD" id="SFLDS00029">
    <property type="entry name" value="Radical_SAM"/>
    <property type="match status" value="1"/>
</dbReference>
<dbReference type="CDD" id="cd01335">
    <property type="entry name" value="Radical_SAM"/>
    <property type="match status" value="1"/>
</dbReference>
<evidence type="ECO:0000259" key="6">
    <source>
        <dbReference type="Pfam" id="PF04055"/>
    </source>
</evidence>
<evidence type="ECO:0000256" key="1">
    <source>
        <dbReference type="ARBA" id="ARBA00022691"/>
    </source>
</evidence>
<dbReference type="PANTHER" id="PTHR43273">
    <property type="entry name" value="ANAEROBIC SULFATASE-MATURATING ENZYME HOMOLOG ASLB-RELATED"/>
    <property type="match status" value="1"/>
</dbReference>
<protein>
    <submittedName>
        <fullName evidence="7">Putative radical SAM superfamily protein</fullName>
    </submittedName>
</protein>
<feature type="domain" description="Radical SAM core" evidence="6">
    <location>
        <begin position="26"/>
        <end position="172"/>
    </location>
</feature>
<comment type="similarity">
    <text evidence="5">Belongs to the radical SAM superfamily. Anaerobic sulfatase-maturating enzyme family.</text>
</comment>
<keyword evidence="2" id="KW-0479">Metal-binding</keyword>
<keyword evidence="3" id="KW-0408">Iron</keyword>
<dbReference type="GeneID" id="29069294"/>
<dbReference type="SUPFAM" id="SSF102114">
    <property type="entry name" value="Radical SAM enzymes"/>
    <property type="match status" value="1"/>
</dbReference>
<dbReference type="SFLD" id="SFLDG01067">
    <property type="entry name" value="SPASM/twitch_domain_containing"/>
    <property type="match status" value="1"/>
</dbReference>
<dbReference type="InterPro" id="IPR023867">
    <property type="entry name" value="Sulphatase_maturase_rSAM"/>
</dbReference>
<keyword evidence="1" id="KW-0949">S-adenosyl-L-methionine</keyword>
<accession>A0A1B2IDG2</accession>
<dbReference type="RefSeq" id="YP_009293140.1">
    <property type="nucleotide sequence ID" value="NC_031127.1"/>
</dbReference>
<evidence type="ECO:0000313" key="8">
    <source>
        <dbReference type="Proteomes" id="UP000203302"/>
    </source>
</evidence>
<evidence type="ECO:0000256" key="4">
    <source>
        <dbReference type="ARBA" id="ARBA00023014"/>
    </source>
</evidence>
<sequence>MSEERSSSQTRKQRPTLTYQVVTNLSCNLDCSYCYERKYPRNNKVDDAVDFIHACFDRDRHIEDAEIIIDIIGGEPFMQPKILKAVFETAEELAARDNRQYVFSISTNGTLFDRPISKEIIERWKDRLSIGVSIDGLPEVHDRYRIFTTSREGSYEQAMRGYQYLKSVGIAELGIKATFTGETLPRYGESMIHLIKETGGGTISGNVTYEDILSRDMALGIANQMIDVIDYWVDNGYHKSPRNILTHIIPDGLDFMATWDPDWRQKLLDDEATRLHPDRVRPYCGTLTHMTCLGFDRKIYGCNRFMSTVTTRSAVAELRGREIVNIDGHKLLNEIQTQYTNYPSTCLGCPMKHSCGSCAAASYENGDGELEARKEYHAERRQCGWTTAKLLVSEYWYQKTGTTNVADLHDKSMCYCASCVRDRMKADKLKLELGASNEVIADSQFYSA</sequence>
<evidence type="ECO:0000313" key="7">
    <source>
        <dbReference type="EMBL" id="ANZ49254.1"/>
    </source>
</evidence>
<dbReference type="InterPro" id="IPR058240">
    <property type="entry name" value="rSAM_sf"/>
</dbReference>